<evidence type="ECO:0000313" key="1">
    <source>
        <dbReference type="EMBL" id="KAK4390223.1"/>
    </source>
</evidence>
<comment type="caution">
    <text evidence="1">The sequence shown here is derived from an EMBL/GenBank/DDBJ whole genome shotgun (WGS) entry which is preliminary data.</text>
</comment>
<reference evidence="1" key="2">
    <citation type="journal article" date="2024" name="Plant">
        <title>Genomic evolution and insights into agronomic trait innovations of Sesamum species.</title>
        <authorList>
            <person name="Miao H."/>
            <person name="Wang L."/>
            <person name="Qu L."/>
            <person name="Liu H."/>
            <person name="Sun Y."/>
            <person name="Le M."/>
            <person name="Wang Q."/>
            <person name="Wei S."/>
            <person name="Zheng Y."/>
            <person name="Lin W."/>
            <person name="Duan Y."/>
            <person name="Cao H."/>
            <person name="Xiong S."/>
            <person name="Wang X."/>
            <person name="Wei L."/>
            <person name="Li C."/>
            <person name="Ma Q."/>
            <person name="Ju M."/>
            <person name="Zhao R."/>
            <person name="Li G."/>
            <person name="Mu C."/>
            <person name="Tian Q."/>
            <person name="Mei H."/>
            <person name="Zhang T."/>
            <person name="Gao T."/>
            <person name="Zhang H."/>
        </authorList>
    </citation>
    <scope>NUCLEOTIDE SEQUENCE</scope>
    <source>
        <strain evidence="1">K16</strain>
    </source>
</reference>
<dbReference type="EMBL" id="JACGWL010000012">
    <property type="protein sequence ID" value="KAK4390223.1"/>
    <property type="molecule type" value="Genomic_DNA"/>
</dbReference>
<proteinExistence type="predicted"/>
<protein>
    <recommendedName>
        <fullName evidence="3">UBN2 domain-containing protein</fullName>
    </recommendedName>
</protein>
<dbReference type="AlphaFoldDB" id="A0AAE1WBB4"/>
<dbReference type="Proteomes" id="UP001289374">
    <property type="component" value="Unassembled WGS sequence"/>
</dbReference>
<gene>
    <name evidence="1" type="ORF">Sango_2085600</name>
</gene>
<accession>A0AAE1WBB4</accession>
<evidence type="ECO:0000313" key="2">
    <source>
        <dbReference type="Proteomes" id="UP001289374"/>
    </source>
</evidence>
<keyword evidence="2" id="KW-1185">Reference proteome</keyword>
<evidence type="ECO:0008006" key="3">
    <source>
        <dbReference type="Google" id="ProtNLM"/>
    </source>
</evidence>
<name>A0AAE1WBB4_9LAMI</name>
<reference evidence="1" key="1">
    <citation type="submission" date="2020-06" db="EMBL/GenBank/DDBJ databases">
        <authorList>
            <person name="Li T."/>
            <person name="Hu X."/>
            <person name="Zhang T."/>
            <person name="Song X."/>
            <person name="Zhang H."/>
            <person name="Dai N."/>
            <person name="Sheng W."/>
            <person name="Hou X."/>
            <person name="Wei L."/>
        </authorList>
    </citation>
    <scope>NUCLEOTIDE SEQUENCE</scope>
    <source>
        <strain evidence="1">K16</strain>
        <tissue evidence="1">Leaf</tissue>
    </source>
</reference>
<organism evidence="1 2">
    <name type="scientific">Sesamum angolense</name>
    <dbReference type="NCBI Taxonomy" id="2727404"/>
    <lineage>
        <taxon>Eukaryota</taxon>
        <taxon>Viridiplantae</taxon>
        <taxon>Streptophyta</taxon>
        <taxon>Embryophyta</taxon>
        <taxon>Tracheophyta</taxon>
        <taxon>Spermatophyta</taxon>
        <taxon>Magnoliopsida</taxon>
        <taxon>eudicotyledons</taxon>
        <taxon>Gunneridae</taxon>
        <taxon>Pentapetalae</taxon>
        <taxon>asterids</taxon>
        <taxon>lamiids</taxon>
        <taxon>Lamiales</taxon>
        <taxon>Pedaliaceae</taxon>
        <taxon>Sesamum</taxon>
    </lineage>
</organism>
<sequence length="161" mass="18611">MHFCTQIPMLNGDNVLEWKDQVLLTLEFMDLDLAFCVDERPIPTNSSTPTEKASYELWERSNRLSLILIKNISTKVFRIIPKSIKVKDFLKAIEDQYVHSTKALANTLMKQLPDIEYNSSRGVYEHIMQMRDIAIQLKSFDILSNFGATCSPLLILRLYLP</sequence>